<proteinExistence type="predicted"/>
<comment type="caution">
    <text evidence="12">The sequence shown here is derived from an EMBL/GenBank/DDBJ whole genome shotgun (WGS) entry which is preliminary data.</text>
</comment>
<dbReference type="GO" id="GO:0006355">
    <property type="term" value="P:regulation of DNA-templated transcription"/>
    <property type="evidence" value="ECO:0007669"/>
    <property type="project" value="InterPro"/>
</dbReference>
<dbReference type="GO" id="GO:0005737">
    <property type="term" value="C:cytoplasm"/>
    <property type="evidence" value="ECO:0007669"/>
    <property type="project" value="UniProtKB-SubCell"/>
</dbReference>
<keyword evidence="13" id="KW-1185">Reference proteome</keyword>
<evidence type="ECO:0000256" key="9">
    <source>
        <dbReference type="ARBA" id="ARBA00023242"/>
    </source>
</evidence>
<dbReference type="EMBL" id="JAAMPC010000049">
    <property type="protein sequence ID" value="KAG2244879.1"/>
    <property type="molecule type" value="Genomic_DNA"/>
</dbReference>
<dbReference type="PANTHER" id="PTHR31169">
    <property type="entry name" value="OS05G0300700 PROTEIN"/>
    <property type="match status" value="1"/>
</dbReference>
<evidence type="ECO:0000256" key="10">
    <source>
        <dbReference type="SAM" id="MobiDB-lite"/>
    </source>
</evidence>
<feature type="domain" description="Zinc-finger" evidence="11">
    <location>
        <begin position="172"/>
        <end position="269"/>
    </location>
</feature>
<protein>
    <recommendedName>
        <fullName evidence="11">Zinc-finger domain-containing protein</fullName>
    </recommendedName>
</protein>
<dbReference type="PANTHER" id="PTHR31169:SF23">
    <property type="entry name" value="OS03G0572250 PROTEIN"/>
    <property type="match status" value="1"/>
</dbReference>
<feature type="region of interest" description="Disordered" evidence="10">
    <location>
        <begin position="378"/>
        <end position="426"/>
    </location>
</feature>
<evidence type="ECO:0000259" key="11">
    <source>
        <dbReference type="Pfam" id="PF10497"/>
    </source>
</evidence>
<evidence type="ECO:0000256" key="3">
    <source>
        <dbReference type="ARBA" id="ARBA00022490"/>
    </source>
</evidence>
<organism evidence="12 13">
    <name type="scientific">Brassica carinata</name>
    <name type="common">Ethiopian mustard</name>
    <name type="synonym">Abyssinian cabbage</name>
    <dbReference type="NCBI Taxonomy" id="52824"/>
    <lineage>
        <taxon>Eukaryota</taxon>
        <taxon>Viridiplantae</taxon>
        <taxon>Streptophyta</taxon>
        <taxon>Embryophyta</taxon>
        <taxon>Tracheophyta</taxon>
        <taxon>Spermatophyta</taxon>
        <taxon>Magnoliopsida</taxon>
        <taxon>eudicotyledons</taxon>
        <taxon>Gunneridae</taxon>
        <taxon>Pentapetalae</taxon>
        <taxon>rosids</taxon>
        <taxon>malvids</taxon>
        <taxon>Brassicales</taxon>
        <taxon>Brassicaceae</taxon>
        <taxon>Brassiceae</taxon>
        <taxon>Brassica</taxon>
    </lineage>
</organism>
<comment type="subcellular location">
    <subcellularLocation>
        <location evidence="2">Cytoplasm</location>
    </subcellularLocation>
    <subcellularLocation>
        <location evidence="1">Nucleus</location>
    </subcellularLocation>
</comment>
<dbReference type="Proteomes" id="UP000886595">
    <property type="component" value="Unassembled WGS sequence"/>
</dbReference>
<evidence type="ECO:0000313" key="13">
    <source>
        <dbReference type="Proteomes" id="UP000886595"/>
    </source>
</evidence>
<accession>A0A8X7P2T7</accession>
<keyword evidence="3" id="KW-0963">Cytoplasm</keyword>
<keyword evidence="6" id="KW-0832">Ubl conjugation</keyword>
<sequence>MPAMSTRAKKSTVPTVGGGGGGTSNVSIYEKCREERIKENLQRMQNLGIMDLSLKLKSGTRPAKRRYTKAADSNPDLRSSTRNTLLLFSSPSPPEDPQGFRVHHKLKNASPVTYFEEPEKKGKASKEVVLWLGEGGERPEVYTDEHEKLLGNTERVWELFVDGYAPDGKRIYDPVRGKTCHQCRQKTLGHRTQCSQCHPSVTGQFCGDCLYMRYGEHVLEALENPDWICPVCRGICNCSLCRKRKGWLPTGNAYKKVCKLGYKSVAHYLIQANKQSETSEDDETDDSPSQASAKRSLTFKESKVSSEEEDDLILQITDGSVVQDSHVDDDNEGTNKNPRKSLSFLSAEDNQTSVVDDVHALGGDDVIKPLDVKEMDPATPVIVDVEPASSGGKKNGETRGGKRKVSVEPNPDSIGGRLRQRRKSQA</sequence>
<evidence type="ECO:0000256" key="2">
    <source>
        <dbReference type="ARBA" id="ARBA00004496"/>
    </source>
</evidence>
<evidence type="ECO:0000256" key="5">
    <source>
        <dbReference type="ARBA" id="ARBA00022553"/>
    </source>
</evidence>
<evidence type="ECO:0000256" key="7">
    <source>
        <dbReference type="ARBA" id="ARBA00023015"/>
    </source>
</evidence>
<name>A0A8X7P2T7_BRACI</name>
<feature type="region of interest" description="Disordered" evidence="10">
    <location>
        <begin position="1"/>
        <end position="26"/>
    </location>
</feature>
<dbReference type="InterPro" id="IPR018866">
    <property type="entry name" value="Znf-4CXXC_R1"/>
</dbReference>
<keyword evidence="7" id="KW-0805">Transcription regulation</keyword>
<keyword evidence="5" id="KW-0597">Phosphoprotein</keyword>
<dbReference type="AlphaFoldDB" id="A0A8X7P2T7"/>
<dbReference type="GO" id="GO:0005634">
    <property type="term" value="C:nucleus"/>
    <property type="evidence" value="ECO:0007669"/>
    <property type="project" value="UniProtKB-SubCell"/>
</dbReference>
<dbReference type="InterPro" id="IPR040221">
    <property type="entry name" value="CDCA7/CDA7L"/>
</dbReference>
<keyword evidence="9" id="KW-0539">Nucleus</keyword>
<reference evidence="12 13" key="1">
    <citation type="submission" date="2020-02" db="EMBL/GenBank/DDBJ databases">
        <authorList>
            <person name="Ma Q."/>
            <person name="Huang Y."/>
            <person name="Song X."/>
            <person name="Pei D."/>
        </authorList>
    </citation>
    <scope>NUCLEOTIDE SEQUENCE [LARGE SCALE GENOMIC DNA]</scope>
    <source>
        <strain evidence="12">Sxm20200214</strain>
        <tissue evidence="12">Leaf</tissue>
    </source>
</reference>
<feature type="region of interest" description="Disordered" evidence="10">
    <location>
        <begin position="60"/>
        <end position="79"/>
    </location>
</feature>
<evidence type="ECO:0000256" key="4">
    <source>
        <dbReference type="ARBA" id="ARBA00022499"/>
    </source>
</evidence>
<evidence type="ECO:0000256" key="8">
    <source>
        <dbReference type="ARBA" id="ARBA00023163"/>
    </source>
</evidence>
<keyword evidence="8" id="KW-0804">Transcription</keyword>
<dbReference type="Pfam" id="PF10497">
    <property type="entry name" value="zf-4CXXC_R1"/>
    <property type="match status" value="1"/>
</dbReference>
<gene>
    <name evidence="12" type="ORF">Bca52824_093254</name>
</gene>
<keyword evidence="4" id="KW-1017">Isopeptide bond</keyword>
<feature type="region of interest" description="Disordered" evidence="10">
    <location>
        <begin position="274"/>
        <end position="343"/>
    </location>
</feature>
<evidence type="ECO:0000256" key="6">
    <source>
        <dbReference type="ARBA" id="ARBA00022843"/>
    </source>
</evidence>
<evidence type="ECO:0000256" key="1">
    <source>
        <dbReference type="ARBA" id="ARBA00004123"/>
    </source>
</evidence>
<evidence type="ECO:0000313" key="12">
    <source>
        <dbReference type="EMBL" id="KAG2244879.1"/>
    </source>
</evidence>
<dbReference type="OrthoDB" id="298344at2759"/>